<proteinExistence type="predicted"/>
<evidence type="ECO:0000256" key="4">
    <source>
        <dbReference type="ARBA" id="ARBA00022833"/>
    </source>
</evidence>
<keyword evidence="3" id="KW-0863">Zinc-finger</keyword>
<sequence>MVNGMANLIPMLFGKVEAVHLSCAAHCLNLIVQAVLAVAKGSIDAIRNFVNFVRRSSKQRQQLNAIARTVKEEAKHAGAKLQLVTIDLSANVDTRWNSCYTMLQSAIKLEVPIALYQSLVAGHTPEVVTAMASTLPSLAENTAIAPLLANLNTPVDNATAGNPAEGGSQQAEDDAESAKDSKKSQSFGRCSRSF</sequence>
<dbReference type="GO" id="GO:0008270">
    <property type="term" value="F:zinc ion binding"/>
    <property type="evidence" value="ECO:0007669"/>
    <property type="project" value="UniProtKB-KW"/>
</dbReference>
<dbReference type="EMBL" id="CCYD01000322">
    <property type="protein sequence ID" value="CEG38560.1"/>
    <property type="molecule type" value="Genomic_DNA"/>
</dbReference>
<dbReference type="OrthoDB" id="1432915at2759"/>
<dbReference type="GeneID" id="36403679"/>
<dbReference type="InterPro" id="IPR052035">
    <property type="entry name" value="ZnF_BED_domain_contain"/>
</dbReference>
<keyword evidence="4" id="KW-0862">Zinc</keyword>
<feature type="compositionally biased region" description="Polar residues" evidence="6">
    <location>
        <begin position="184"/>
        <end position="194"/>
    </location>
</feature>
<evidence type="ECO:0000313" key="8">
    <source>
        <dbReference type="Proteomes" id="UP000054928"/>
    </source>
</evidence>
<protein>
    <submittedName>
        <fullName evidence="7">Tam3-transposase (Ac family)</fullName>
    </submittedName>
</protein>
<keyword evidence="2" id="KW-0479">Metal-binding</keyword>
<evidence type="ECO:0000256" key="6">
    <source>
        <dbReference type="SAM" id="MobiDB-lite"/>
    </source>
</evidence>
<organism evidence="7 8">
    <name type="scientific">Plasmopara halstedii</name>
    <name type="common">Downy mildew of sunflower</name>
    <dbReference type="NCBI Taxonomy" id="4781"/>
    <lineage>
        <taxon>Eukaryota</taxon>
        <taxon>Sar</taxon>
        <taxon>Stramenopiles</taxon>
        <taxon>Oomycota</taxon>
        <taxon>Peronosporomycetes</taxon>
        <taxon>Peronosporales</taxon>
        <taxon>Peronosporaceae</taxon>
        <taxon>Plasmopara</taxon>
    </lineage>
</organism>
<comment type="subcellular location">
    <subcellularLocation>
        <location evidence="1">Nucleus</location>
    </subcellularLocation>
</comment>
<evidence type="ECO:0000256" key="2">
    <source>
        <dbReference type="ARBA" id="ARBA00022723"/>
    </source>
</evidence>
<keyword evidence="5" id="KW-0539">Nucleus</keyword>
<evidence type="ECO:0000256" key="3">
    <source>
        <dbReference type="ARBA" id="ARBA00022771"/>
    </source>
</evidence>
<dbReference type="Proteomes" id="UP000054928">
    <property type="component" value="Unassembled WGS sequence"/>
</dbReference>
<keyword evidence="8" id="KW-1185">Reference proteome</keyword>
<name>A0A0P1ACW8_PLAHL</name>
<dbReference type="AlphaFoldDB" id="A0A0P1ACW8"/>
<evidence type="ECO:0000313" key="7">
    <source>
        <dbReference type="EMBL" id="CEG38560.1"/>
    </source>
</evidence>
<dbReference type="PANTHER" id="PTHR46481">
    <property type="entry name" value="ZINC FINGER BED DOMAIN-CONTAINING PROTEIN 4"/>
    <property type="match status" value="1"/>
</dbReference>
<dbReference type="PANTHER" id="PTHR46481:SF10">
    <property type="entry name" value="ZINC FINGER BED DOMAIN-CONTAINING PROTEIN 39"/>
    <property type="match status" value="1"/>
</dbReference>
<dbReference type="RefSeq" id="XP_024574929.1">
    <property type="nucleotide sequence ID" value="XM_024724009.1"/>
</dbReference>
<dbReference type="GO" id="GO:0005634">
    <property type="term" value="C:nucleus"/>
    <property type="evidence" value="ECO:0007669"/>
    <property type="project" value="UniProtKB-SubCell"/>
</dbReference>
<feature type="region of interest" description="Disordered" evidence="6">
    <location>
        <begin position="155"/>
        <end position="194"/>
    </location>
</feature>
<evidence type="ECO:0000256" key="1">
    <source>
        <dbReference type="ARBA" id="ARBA00004123"/>
    </source>
</evidence>
<dbReference type="SUPFAM" id="SSF53098">
    <property type="entry name" value="Ribonuclease H-like"/>
    <property type="match status" value="1"/>
</dbReference>
<dbReference type="InterPro" id="IPR012337">
    <property type="entry name" value="RNaseH-like_sf"/>
</dbReference>
<evidence type="ECO:0000256" key="5">
    <source>
        <dbReference type="ARBA" id="ARBA00023242"/>
    </source>
</evidence>
<reference evidence="8" key="1">
    <citation type="submission" date="2014-09" db="EMBL/GenBank/DDBJ databases">
        <authorList>
            <person name="Sharma Rahul"/>
            <person name="Thines Marco"/>
        </authorList>
    </citation>
    <scope>NUCLEOTIDE SEQUENCE [LARGE SCALE GENOMIC DNA]</scope>
</reference>
<accession>A0A0P1ACW8</accession>